<keyword evidence="2" id="KW-0812">Transmembrane</keyword>
<feature type="transmembrane region" description="Helical" evidence="2">
    <location>
        <begin position="37"/>
        <end position="56"/>
    </location>
</feature>
<dbReference type="EMBL" id="LNIX01000001">
    <property type="protein sequence ID" value="OXA63102.1"/>
    <property type="molecule type" value="Genomic_DNA"/>
</dbReference>
<accession>A0A226EZV9</accession>
<dbReference type="InterPro" id="IPR029034">
    <property type="entry name" value="Cystine-knot_cytokine"/>
</dbReference>
<feature type="region of interest" description="Disordered" evidence="1">
    <location>
        <begin position="183"/>
        <end position="204"/>
    </location>
</feature>
<evidence type="ECO:0000313" key="4">
    <source>
        <dbReference type="Proteomes" id="UP000198287"/>
    </source>
</evidence>
<evidence type="ECO:0000256" key="2">
    <source>
        <dbReference type="SAM" id="Phobius"/>
    </source>
</evidence>
<sequence length="390" mass="43662">MSKVNTKHRIIGSGYVYVIRRILCSLKKIIHLEMEKYWISWIFLFCMLVPSMQVMISPCQVETIMTQPHHATSLTKKHLVQIVQIPPVFIQKVMVSRCSNATPEVLSSPGNHFICKQRYSAVEVYVMENSGGISDIFDPKPTLQSIMERFKNGHFFREFVVVESGCDFSYNLLPLIVQKNKEQSRPSIHNNDGGPPHSYHFLRSPYHTTNPQYSSLTSSQQVQNLELVNSHNVNPYHQTQASSSSVYPILTTPNPAPAYPQGGNANNWNGQASIGPPSSYNNVAPDSSPTSSVYYQPRGSYGGGEDSSVVQGRGKGQVPQKPESSSQNHHSEIKQSYHQNSVPISSSYEPEPELYNLSDKIGLPLYILSPQVDPLLRNIETISPPQHHSN</sequence>
<proteinExistence type="predicted"/>
<name>A0A226EZV9_FOLCA</name>
<feature type="region of interest" description="Disordered" evidence="1">
    <location>
        <begin position="235"/>
        <end position="347"/>
    </location>
</feature>
<keyword evidence="4" id="KW-1185">Reference proteome</keyword>
<comment type="caution">
    <text evidence="3">The sequence shown here is derived from an EMBL/GenBank/DDBJ whole genome shotgun (WGS) entry which is preliminary data.</text>
</comment>
<feature type="compositionally biased region" description="Polar residues" evidence="1">
    <location>
        <begin position="235"/>
        <end position="246"/>
    </location>
</feature>
<evidence type="ECO:0000313" key="3">
    <source>
        <dbReference type="EMBL" id="OXA63102.1"/>
    </source>
</evidence>
<dbReference type="AlphaFoldDB" id="A0A226EZV9"/>
<dbReference type="Gene3D" id="2.10.90.10">
    <property type="entry name" value="Cystine-knot cytokines"/>
    <property type="match status" value="1"/>
</dbReference>
<protein>
    <submittedName>
        <fullName evidence="3">Uncharacterized protein</fullName>
    </submittedName>
</protein>
<organism evidence="3 4">
    <name type="scientific">Folsomia candida</name>
    <name type="common">Springtail</name>
    <dbReference type="NCBI Taxonomy" id="158441"/>
    <lineage>
        <taxon>Eukaryota</taxon>
        <taxon>Metazoa</taxon>
        <taxon>Ecdysozoa</taxon>
        <taxon>Arthropoda</taxon>
        <taxon>Hexapoda</taxon>
        <taxon>Collembola</taxon>
        <taxon>Entomobryomorpha</taxon>
        <taxon>Isotomoidea</taxon>
        <taxon>Isotomidae</taxon>
        <taxon>Proisotominae</taxon>
        <taxon>Folsomia</taxon>
    </lineage>
</organism>
<gene>
    <name evidence="3" type="ORF">Fcan01_01924</name>
</gene>
<feature type="compositionally biased region" description="Polar residues" evidence="1">
    <location>
        <begin position="336"/>
        <end position="347"/>
    </location>
</feature>
<evidence type="ECO:0000256" key="1">
    <source>
        <dbReference type="SAM" id="MobiDB-lite"/>
    </source>
</evidence>
<keyword evidence="2" id="KW-1133">Transmembrane helix</keyword>
<keyword evidence="2" id="KW-0472">Membrane</keyword>
<feature type="compositionally biased region" description="Polar residues" evidence="1">
    <location>
        <begin position="276"/>
        <end position="294"/>
    </location>
</feature>
<dbReference type="Proteomes" id="UP000198287">
    <property type="component" value="Unassembled WGS sequence"/>
</dbReference>
<reference evidence="3 4" key="1">
    <citation type="submission" date="2015-12" db="EMBL/GenBank/DDBJ databases">
        <title>The genome of Folsomia candida.</title>
        <authorList>
            <person name="Faddeeva A."/>
            <person name="Derks M.F."/>
            <person name="Anvar Y."/>
            <person name="Smit S."/>
            <person name="Van Straalen N."/>
            <person name="Roelofs D."/>
        </authorList>
    </citation>
    <scope>NUCLEOTIDE SEQUENCE [LARGE SCALE GENOMIC DNA]</scope>
    <source>
        <strain evidence="3 4">VU population</strain>
        <tissue evidence="3">Whole body</tissue>
    </source>
</reference>
<feature type="compositionally biased region" description="Low complexity" evidence="1">
    <location>
        <begin position="261"/>
        <end position="272"/>
    </location>
</feature>